<name>B9Y9S3_9FIRM</name>
<dbReference type="EMBL" id="ACCF01000150">
    <property type="protein sequence ID" value="EEF67277.1"/>
    <property type="molecule type" value="Genomic_DNA"/>
</dbReference>
<proteinExistence type="predicted"/>
<dbReference type="PANTHER" id="PTHR36836:SF1">
    <property type="entry name" value="COLANIC ACID BIOSYNTHESIS PROTEIN WCAK"/>
    <property type="match status" value="1"/>
</dbReference>
<dbReference type="HOGENOM" id="CLU_045699_1_0_9"/>
<comment type="caution">
    <text evidence="2">The sequence shown here is derived from an EMBL/GenBank/DDBJ whole genome shotgun (WGS) entry which is preliminary data.</text>
</comment>
<dbReference type="PANTHER" id="PTHR36836">
    <property type="entry name" value="COLANIC ACID BIOSYNTHESIS PROTEIN WCAK"/>
    <property type="match status" value="1"/>
</dbReference>
<dbReference type="Pfam" id="PF04230">
    <property type="entry name" value="PS_pyruv_trans"/>
    <property type="match status" value="1"/>
</dbReference>
<reference evidence="2 3" key="1">
    <citation type="submission" date="2008-12" db="EMBL/GenBank/DDBJ databases">
        <authorList>
            <person name="Fulton L."/>
            <person name="Clifton S."/>
            <person name="Fulton B."/>
            <person name="Xu J."/>
            <person name="Minx P."/>
            <person name="Pepin K.H."/>
            <person name="Johnson M."/>
            <person name="Bhonagiri V."/>
            <person name="Nash W.E."/>
            <person name="Mardis E.R."/>
            <person name="Wilson R.K."/>
        </authorList>
    </citation>
    <scope>NUCLEOTIDE SEQUENCE [LARGE SCALE GENOMIC DNA]</scope>
    <source>
        <strain evidence="2 3">DSM 12042</strain>
    </source>
</reference>
<dbReference type="RefSeq" id="WP_006059745.1">
    <property type="nucleotide sequence ID" value="NZ_GG657558.1"/>
</dbReference>
<dbReference type="eggNOG" id="COG5039">
    <property type="taxonomic scope" value="Bacteria"/>
</dbReference>
<organism evidence="2 3">
    <name type="scientific">Holdemania filiformis DSM 12042</name>
    <dbReference type="NCBI Taxonomy" id="545696"/>
    <lineage>
        <taxon>Bacteria</taxon>
        <taxon>Bacillati</taxon>
        <taxon>Bacillota</taxon>
        <taxon>Erysipelotrichia</taxon>
        <taxon>Erysipelotrichales</taxon>
        <taxon>Erysipelotrichaceae</taxon>
        <taxon>Holdemania</taxon>
    </lineage>
</organism>
<accession>B9Y9S3</accession>
<dbReference type="STRING" id="545696.HOLDEFILI_02580"/>
<evidence type="ECO:0000313" key="3">
    <source>
        <dbReference type="Proteomes" id="UP000005950"/>
    </source>
</evidence>
<feature type="domain" description="Polysaccharide pyruvyl transferase" evidence="1">
    <location>
        <begin position="55"/>
        <end position="293"/>
    </location>
</feature>
<sequence>MTKAILWIKSKLNRKLWFYIRAFFVSPDVLYILRKLKKNDEKKRIVILGTSEYGNFGDHAISEAILDFIDSCELNSKVFEINGAIYKAFRKEVIKIIHKDDIIILPGGGWLSDIYKEDSDLIFEVCNLFENEIVIFPQTVYFSNNCPYNYYDKLQKAFQKENIHIFVRDQNSFKLLNRMLINVDIKLTPDIVTCISEKFNVKRKEKILLCLRQDAEKNINYDVEVFLSNLLNNYCVEQYSTVENILIKIKNRRKKMRKKIYEVAESQLIVTDRLHGMLFALITGTPCIALDNSTHKVSGVYAELDNLYPYIRYVEDIWTITPDSVIELIGKANAYDKSILKDMFSPLEKLLKELDES</sequence>
<gene>
    <name evidence="2" type="ORF">HOLDEFILI_02580</name>
</gene>
<dbReference type="Proteomes" id="UP000005950">
    <property type="component" value="Unassembled WGS sequence"/>
</dbReference>
<keyword evidence="2" id="KW-0808">Transferase</keyword>
<dbReference type="AlphaFoldDB" id="B9Y9S3"/>
<evidence type="ECO:0000313" key="2">
    <source>
        <dbReference type="EMBL" id="EEF67277.1"/>
    </source>
</evidence>
<protein>
    <submittedName>
        <fullName evidence="2">Polysaccharide pyruvyl transferase</fullName>
    </submittedName>
</protein>
<dbReference type="GO" id="GO:0016740">
    <property type="term" value="F:transferase activity"/>
    <property type="evidence" value="ECO:0007669"/>
    <property type="project" value="UniProtKB-KW"/>
</dbReference>
<evidence type="ECO:0000259" key="1">
    <source>
        <dbReference type="Pfam" id="PF04230"/>
    </source>
</evidence>
<reference evidence="2 3" key="2">
    <citation type="submission" date="2009-02" db="EMBL/GenBank/DDBJ databases">
        <title>Draft genome sequence of Holdemania filiformis DSM 12042.</title>
        <authorList>
            <person name="Sudarsanam P."/>
            <person name="Ley R."/>
            <person name="Guruge J."/>
            <person name="Turnbaugh P.J."/>
            <person name="Mahowald M."/>
            <person name="Liep D."/>
            <person name="Gordon J."/>
        </authorList>
    </citation>
    <scope>NUCLEOTIDE SEQUENCE [LARGE SCALE GENOMIC DNA]</scope>
    <source>
        <strain evidence="2 3">DSM 12042</strain>
    </source>
</reference>
<dbReference type="OrthoDB" id="9807674at2"/>
<dbReference type="InterPro" id="IPR007345">
    <property type="entry name" value="Polysacch_pyruvyl_Trfase"/>
</dbReference>